<feature type="non-terminal residue" evidence="1">
    <location>
        <position position="60"/>
    </location>
</feature>
<keyword evidence="2" id="KW-1185">Reference proteome</keyword>
<organism evidence="1 2">
    <name type="scientific">Saguinus oedipus</name>
    <name type="common">Cotton-top tamarin</name>
    <name type="synonym">Oedipomidas oedipus</name>
    <dbReference type="NCBI Taxonomy" id="9490"/>
    <lineage>
        <taxon>Eukaryota</taxon>
        <taxon>Metazoa</taxon>
        <taxon>Chordata</taxon>
        <taxon>Craniata</taxon>
        <taxon>Vertebrata</taxon>
        <taxon>Euteleostomi</taxon>
        <taxon>Mammalia</taxon>
        <taxon>Eutheria</taxon>
        <taxon>Euarchontoglires</taxon>
        <taxon>Primates</taxon>
        <taxon>Haplorrhini</taxon>
        <taxon>Platyrrhini</taxon>
        <taxon>Cebidae</taxon>
        <taxon>Callitrichinae</taxon>
        <taxon>Saguinus</taxon>
    </lineage>
</organism>
<name>A0ABQ9W9B0_SAGOE</name>
<dbReference type="Proteomes" id="UP001266305">
    <property type="component" value="Unassembled WGS sequence"/>
</dbReference>
<accession>A0ABQ9W9B0</accession>
<evidence type="ECO:0000313" key="2">
    <source>
        <dbReference type="Proteomes" id="UP001266305"/>
    </source>
</evidence>
<protein>
    <submittedName>
        <fullName evidence="1">Uncharacterized protein</fullName>
    </submittedName>
</protein>
<feature type="non-terminal residue" evidence="1">
    <location>
        <position position="1"/>
    </location>
</feature>
<proteinExistence type="predicted"/>
<gene>
    <name evidence="1" type="ORF">P7K49_005098</name>
</gene>
<evidence type="ECO:0000313" key="1">
    <source>
        <dbReference type="EMBL" id="KAK2118211.1"/>
    </source>
</evidence>
<reference evidence="1 2" key="1">
    <citation type="submission" date="2023-05" db="EMBL/GenBank/DDBJ databases">
        <title>B98-5 Cell Line De Novo Hybrid Assembly: An Optical Mapping Approach.</title>
        <authorList>
            <person name="Kananen K."/>
            <person name="Auerbach J.A."/>
            <person name="Kautto E."/>
            <person name="Blachly J.S."/>
        </authorList>
    </citation>
    <scope>NUCLEOTIDE SEQUENCE [LARGE SCALE GENOMIC DNA]</scope>
    <source>
        <strain evidence="1">B95-8</strain>
        <tissue evidence="1">Cell line</tissue>
    </source>
</reference>
<comment type="caution">
    <text evidence="1">The sequence shown here is derived from an EMBL/GenBank/DDBJ whole genome shotgun (WGS) entry which is preliminary data.</text>
</comment>
<sequence length="60" mass="6844">RLQSRFPPPLHEHLALLRRSLDIRLWEIARGAQWLGMPGYLQASEPWPGSSHTFATASVH</sequence>
<dbReference type="EMBL" id="JASSZA010000002">
    <property type="protein sequence ID" value="KAK2118211.1"/>
    <property type="molecule type" value="Genomic_DNA"/>
</dbReference>